<evidence type="ECO:0000256" key="1">
    <source>
        <dbReference type="SAM" id="Phobius"/>
    </source>
</evidence>
<gene>
    <name evidence="3" type="ORF">AC579_5445</name>
</gene>
<sequence length="112" mass="11797">MLPSHSLALASVGLAMGFGKSMACRPRILALLMSNAVSNKHQGVAASLISTMVNYSIATGLGIAGTVDRYSTPRDGLLGGFHNAWWLGAASGIAGVLMSLYFVWQTRQPQKC</sequence>
<dbReference type="InterPro" id="IPR036259">
    <property type="entry name" value="MFS_trans_sf"/>
</dbReference>
<dbReference type="Proteomes" id="UP000073492">
    <property type="component" value="Unassembled WGS sequence"/>
</dbReference>
<dbReference type="AlphaFoldDB" id="A0A139HJQ7"/>
<comment type="caution">
    <text evidence="3">The sequence shown here is derived from an EMBL/GenBank/DDBJ whole genome shotgun (WGS) entry which is preliminary data.</text>
</comment>
<keyword evidence="2" id="KW-0732">Signal</keyword>
<evidence type="ECO:0000313" key="4">
    <source>
        <dbReference type="Proteomes" id="UP000073492"/>
    </source>
</evidence>
<dbReference type="EMBL" id="LFZO01000620">
    <property type="protein sequence ID" value="KXT02622.1"/>
    <property type="molecule type" value="Genomic_DNA"/>
</dbReference>
<evidence type="ECO:0008006" key="5">
    <source>
        <dbReference type="Google" id="ProtNLM"/>
    </source>
</evidence>
<keyword evidence="1" id="KW-0812">Transmembrane</keyword>
<reference evidence="3 4" key="1">
    <citation type="submission" date="2015-07" db="EMBL/GenBank/DDBJ databases">
        <title>Comparative genomics of the Sigatoka disease complex on banana suggests a link between parallel evolutionary changes in Pseudocercospora fijiensis and Pseudocercospora eumusae and increased virulence on the banana host.</title>
        <authorList>
            <person name="Chang T.-C."/>
            <person name="Salvucci A."/>
            <person name="Crous P.W."/>
            <person name="Stergiopoulos I."/>
        </authorList>
    </citation>
    <scope>NUCLEOTIDE SEQUENCE [LARGE SCALE GENOMIC DNA]</scope>
    <source>
        <strain evidence="3 4">CBS 116634</strain>
    </source>
</reference>
<proteinExistence type="predicted"/>
<organism evidence="3 4">
    <name type="scientific">Pseudocercospora musae</name>
    <dbReference type="NCBI Taxonomy" id="113226"/>
    <lineage>
        <taxon>Eukaryota</taxon>
        <taxon>Fungi</taxon>
        <taxon>Dikarya</taxon>
        <taxon>Ascomycota</taxon>
        <taxon>Pezizomycotina</taxon>
        <taxon>Dothideomycetes</taxon>
        <taxon>Dothideomycetidae</taxon>
        <taxon>Mycosphaerellales</taxon>
        <taxon>Mycosphaerellaceae</taxon>
        <taxon>Pseudocercospora</taxon>
    </lineage>
</organism>
<keyword evidence="1" id="KW-0472">Membrane</keyword>
<dbReference type="OrthoDB" id="2428527at2759"/>
<protein>
    <recommendedName>
        <fullName evidence="5">Major facilitator superfamily (MFS) profile domain-containing protein</fullName>
    </recommendedName>
</protein>
<evidence type="ECO:0000256" key="2">
    <source>
        <dbReference type="SAM" id="SignalP"/>
    </source>
</evidence>
<keyword evidence="4" id="KW-1185">Reference proteome</keyword>
<feature type="chain" id="PRO_5007296991" description="Major facilitator superfamily (MFS) profile domain-containing protein" evidence="2">
    <location>
        <begin position="24"/>
        <end position="112"/>
    </location>
</feature>
<accession>A0A139HJQ7</accession>
<keyword evidence="1" id="KW-1133">Transmembrane helix</keyword>
<evidence type="ECO:0000313" key="3">
    <source>
        <dbReference type="EMBL" id="KXT02622.1"/>
    </source>
</evidence>
<name>A0A139HJQ7_9PEZI</name>
<dbReference type="SUPFAM" id="SSF103473">
    <property type="entry name" value="MFS general substrate transporter"/>
    <property type="match status" value="1"/>
</dbReference>
<feature type="transmembrane region" description="Helical" evidence="1">
    <location>
        <begin position="84"/>
        <end position="104"/>
    </location>
</feature>
<feature type="signal peptide" evidence="2">
    <location>
        <begin position="1"/>
        <end position="23"/>
    </location>
</feature>